<dbReference type="EMBL" id="NFDE01000063">
    <property type="protein sequence ID" value="OTX84960.1"/>
    <property type="molecule type" value="Genomic_DNA"/>
</dbReference>
<evidence type="ECO:0008006" key="3">
    <source>
        <dbReference type="Google" id="ProtNLM"/>
    </source>
</evidence>
<organism evidence="1 2">
    <name type="scientific">Bacillus wiedmannii</name>
    <dbReference type="NCBI Taxonomy" id="1890302"/>
    <lineage>
        <taxon>Bacteria</taxon>
        <taxon>Bacillati</taxon>
        <taxon>Bacillota</taxon>
        <taxon>Bacilli</taxon>
        <taxon>Bacillales</taxon>
        <taxon>Bacillaceae</taxon>
        <taxon>Bacillus</taxon>
        <taxon>Bacillus cereus group</taxon>
    </lineage>
</organism>
<evidence type="ECO:0000313" key="2">
    <source>
        <dbReference type="Proteomes" id="UP000194945"/>
    </source>
</evidence>
<name>A0A242Z084_9BACI</name>
<gene>
    <name evidence="1" type="ORF">BK730_24630</name>
</gene>
<comment type="caution">
    <text evidence="1">The sequence shown here is derived from an EMBL/GenBank/DDBJ whole genome shotgun (WGS) entry which is preliminary data.</text>
</comment>
<proteinExistence type="predicted"/>
<evidence type="ECO:0000313" key="1">
    <source>
        <dbReference type="EMBL" id="OTX84960.1"/>
    </source>
</evidence>
<dbReference type="AlphaFoldDB" id="A0A242Z084"/>
<dbReference type="Proteomes" id="UP000194945">
    <property type="component" value="Unassembled WGS sequence"/>
</dbReference>
<dbReference type="SUPFAM" id="SSF53474">
    <property type="entry name" value="alpha/beta-Hydrolases"/>
    <property type="match status" value="1"/>
</dbReference>
<dbReference type="RefSeq" id="WP_086422161.1">
    <property type="nucleotide sequence ID" value="NZ_NFDE01000063.1"/>
</dbReference>
<accession>A0A242Z084</accession>
<dbReference type="InterPro" id="IPR029058">
    <property type="entry name" value="AB_hydrolase_fold"/>
</dbReference>
<sequence>MKIYPLDIESSIPRMKVEIPKEAKGICILVSSGQMGRFDKGGAEGEQEFYSALFSILPSLGYGVIQPDMPLRDDINSPASTGHILERELWLKKCLASSLLSTFNWNQIVLLGVSLGGRVILNNLDRFYAGIILVGCVIDSEISNAQFINNVHLLYGSHDYIAYMDGSGNVSPISPEEYRWTSLNFLKEAGVNERQCTILKGYGHTLAEREKSEDDPIHIVTSIIKNWIE</sequence>
<dbReference type="Gene3D" id="3.40.50.1820">
    <property type="entry name" value="alpha/beta hydrolase"/>
    <property type="match status" value="1"/>
</dbReference>
<protein>
    <recommendedName>
        <fullName evidence="3">Alpha/beta hydrolase</fullName>
    </recommendedName>
</protein>
<reference evidence="1 2" key="1">
    <citation type="submission" date="2016-10" db="EMBL/GenBank/DDBJ databases">
        <title>Comparative genomics of Bacillus thuringiensis reveals a path to pathogens against multiple invertebrate hosts.</title>
        <authorList>
            <person name="Zheng J."/>
            <person name="Gao Q."/>
            <person name="Liu H."/>
            <person name="Peng D."/>
            <person name="Ruan L."/>
            <person name="Sun M."/>
        </authorList>
    </citation>
    <scope>NUCLEOTIDE SEQUENCE [LARGE SCALE GENOMIC DNA]</scope>
    <source>
        <strain evidence="1">BGSC 4BK1</strain>
    </source>
</reference>